<dbReference type="FunFam" id="2.170.130.10:FF:000001">
    <property type="entry name" value="Catecholate siderophore TonB-dependent receptor"/>
    <property type="match status" value="1"/>
</dbReference>
<keyword evidence="8" id="KW-0408">Iron</keyword>
<dbReference type="PANTHER" id="PTHR32552">
    <property type="entry name" value="FERRICHROME IRON RECEPTOR-RELATED"/>
    <property type="match status" value="1"/>
</dbReference>
<keyword evidence="7 16" id="KW-0732">Signal</keyword>
<dbReference type="NCBIfam" id="TIGR01783">
    <property type="entry name" value="TonB-siderophor"/>
    <property type="match status" value="1"/>
</dbReference>
<keyword evidence="9" id="KW-0406">Ion transport</keyword>
<dbReference type="Gene3D" id="2.40.170.20">
    <property type="entry name" value="TonB-dependent receptor, beta-barrel domain"/>
    <property type="match status" value="1"/>
</dbReference>
<keyword evidence="20" id="KW-1185">Reference proteome</keyword>
<dbReference type="PANTHER" id="PTHR32552:SF68">
    <property type="entry name" value="FERRICHROME OUTER MEMBRANE TRANSPORTER_PHAGE RECEPTOR"/>
    <property type="match status" value="1"/>
</dbReference>
<evidence type="ECO:0000313" key="20">
    <source>
        <dbReference type="Proteomes" id="UP000199317"/>
    </source>
</evidence>
<keyword evidence="3 14" id="KW-0813">Transport</keyword>
<evidence type="ECO:0000256" key="4">
    <source>
        <dbReference type="ARBA" id="ARBA00022452"/>
    </source>
</evidence>
<evidence type="ECO:0000256" key="3">
    <source>
        <dbReference type="ARBA" id="ARBA00022448"/>
    </source>
</evidence>
<gene>
    <name evidence="19" type="ORF">SAMN04489708_10242</name>
</gene>
<evidence type="ECO:0000256" key="13">
    <source>
        <dbReference type="ARBA" id="ARBA00023237"/>
    </source>
</evidence>
<sequence>MRHVYAARPARQRLLHASITAAFGTAAVLSTPLAGAQEASAGSTTLPTVTVTGGAEESATGRVNGYTARRSATATKTDTPLIETPQSISVIPADLMEAQGARTVKDALSYSPGVIPTRYGADSRYDWISLRGFDAYSPGFYLDGMPLRNNGNWGIWPVESYGAERIELLRGPASVLYGMSGPGGLVNAVSKRPTAEPLREVQVQIGDHGRRQIAADVSGPLGEDGKLLYRLTALTRDADLPAGDMKDDRTFIAPAFTWKPSSDTSLTVLSQFGRTRAGVYSRTRPAVGSLVPTAIGTTIPSDLFAGEPGYNRFDMDTSMIGYLFEHRINDAFTVRQNARYGQLDVDYTAVQGRNFITVNPANPRDPANFSTLRRTVSGSNERIHALNLDNQLEARLRSGDVQHTVLAGLEYQRTRIDQVSYSGGSASPLNIYNPVYGGAVQLPAPWYDGVATLAQTGLYLQDQIKWRDRWVLTLGARYDRATSDVDSRLDGSQTKVSEHKATKRAGLTYLAEGGWAPYVSYTESFVPTAMRNPATGQPFKPETGRQYEAGVRYQPEGGKQRYSAAIFDLRRKNYLTADDNFVPRQTGEIQVRGLELEASAELMPRLNVVGSYSYTPTAEITASSTAREIGKPLTAVSRNAAALWVDYRFANRIKVGLGARYTGSNRGDLDAAPAKVPSFTVFDAMIGYDIDRWSFALNVRNLGDKTYIGNCDQYGNCYYGDPRRVVATATYRW</sequence>
<dbReference type="CDD" id="cd01347">
    <property type="entry name" value="ligand_gated_channel"/>
    <property type="match status" value="1"/>
</dbReference>
<dbReference type="OrthoDB" id="127311at2"/>
<keyword evidence="4 14" id="KW-1134">Transmembrane beta strand</keyword>
<evidence type="ECO:0000256" key="2">
    <source>
        <dbReference type="ARBA" id="ARBA00009810"/>
    </source>
</evidence>
<dbReference type="InterPro" id="IPR037066">
    <property type="entry name" value="Plug_dom_sf"/>
</dbReference>
<evidence type="ECO:0000256" key="1">
    <source>
        <dbReference type="ARBA" id="ARBA00004571"/>
    </source>
</evidence>
<proteinExistence type="inferred from homology"/>
<evidence type="ECO:0000256" key="11">
    <source>
        <dbReference type="ARBA" id="ARBA00023136"/>
    </source>
</evidence>
<evidence type="ECO:0000259" key="17">
    <source>
        <dbReference type="Pfam" id="PF00593"/>
    </source>
</evidence>
<feature type="domain" description="TonB-dependent receptor-like beta-barrel" evidence="17">
    <location>
        <begin position="258"/>
        <end position="702"/>
    </location>
</feature>
<organism evidence="19 20">
    <name type="scientific">Paracidovorax cattleyae</name>
    <dbReference type="NCBI Taxonomy" id="80868"/>
    <lineage>
        <taxon>Bacteria</taxon>
        <taxon>Pseudomonadati</taxon>
        <taxon>Pseudomonadota</taxon>
        <taxon>Betaproteobacteria</taxon>
        <taxon>Burkholderiales</taxon>
        <taxon>Comamonadaceae</taxon>
        <taxon>Paracidovorax</taxon>
    </lineage>
</organism>
<name>A0A1H0L359_9BURK</name>
<dbReference type="RefSeq" id="WP_092831987.1">
    <property type="nucleotide sequence ID" value="NZ_CP028290.1"/>
</dbReference>
<evidence type="ECO:0000256" key="9">
    <source>
        <dbReference type="ARBA" id="ARBA00023065"/>
    </source>
</evidence>
<evidence type="ECO:0000256" key="6">
    <source>
        <dbReference type="ARBA" id="ARBA00022692"/>
    </source>
</evidence>
<dbReference type="AlphaFoldDB" id="A0A1H0L359"/>
<dbReference type="EMBL" id="FNJL01000002">
    <property type="protein sequence ID" value="SDO62667.1"/>
    <property type="molecule type" value="Genomic_DNA"/>
</dbReference>
<evidence type="ECO:0000256" key="14">
    <source>
        <dbReference type="PROSITE-ProRule" id="PRU01360"/>
    </source>
</evidence>
<evidence type="ECO:0000256" key="8">
    <source>
        <dbReference type="ARBA" id="ARBA00023004"/>
    </source>
</evidence>
<dbReference type="Proteomes" id="UP000199317">
    <property type="component" value="Unassembled WGS sequence"/>
</dbReference>
<dbReference type="SUPFAM" id="SSF56935">
    <property type="entry name" value="Porins"/>
    <property type="match status" value="1"/>
</dbReference>
<dbReference type="InterPro" id="IPR036942">
    <property type="entry name" value="Beta-barrel_TonB_sf"/>
</dbReference>
<dbReference type="InterPro" id="IPR012910">
    <property type="entry name" value="Plug_dom"/>
</dbReference>
<evidence type="ECO:0000256" key="12">
    <source>
        <dbReference type="ARBA" id="ARBA00023170"/>
    </source>
</evidence>
<keyword evidence="11 14" id="KW-0472">Membrane</keyword>
<comment type="similarity">
    <text evidence="2 14 15">Belongs to the TonB-dependent receptor family.</text>
</comment>
<evidence type="ECO:0000256" key="16">
    <source>
        <dbReference type="SAM" id="SignalP"/>
    </source>
</evidence>
<dbReference type="PROSITE" id="PS52016">
    <property type="entry name" value="TONB_DEPENDENT_REC_3"/>
    <property type="match status" value="1"/>
</dbReference>
<dbReference type="InterPro" id="IPR039426">
    <property type="entry name" value="TonB-dep_rcpt-like"/>
</dbReference>
<feature type="signal peptide" evidence="16">
    <location>
        <begin position="1"/>
        <end position="36"/>
    </location>
</feature>
<reference evidence="20" key="1">
    <citation type="submission" date="2016-10" db="EMBL/GenBank/DDBJ databases">
        <authorList>
            <person name="Varghese N."/>
            <person name="Submissions S."/>
        </authorList>
    </citation>
    <scope>NUCLEOTIDE SEQUENCE [LARGE SCALE GENOMIC DNA]</scope>
    <source>
        <strain evidence="20">DSM 17101</strain>
    </source>
</reference>
<feature type="chain" id="PRO_5011603868" evidence="16">
    <location>
        <begin position="37"/>
        <end position="733"/>
    </location>
</feature>
<evidence type="ECO:0000313" key="19">
    <source>
        <dbReference type="EMBL" id="SDO62667.1"/>
    </source>
</evidence>
<dbReference type="Gene3D" id="2.170.130.10">
    <property type="entry name" value="TonB-dependent receptor, plug domain"/>
    <property type="match status" value="1"/>
</dbReference>
<dbReference type="GO" id="GO:0015344">
    <property type="term" value="F:siderophore uptake transmembrane transporter activity"/>
    <property type="evidence" value="ECO:0007669"/>
    <property type="project" value="TreeGrafter"/>
</dbReference>
<keyword evidence="5" id="KW-0410">Iron transport</keyword>
<dbReference type="Pfam" id="PF00593">
    <property type="entry name" value="TonB_dep_Rec_b-barrel"/>
    <property type="match status" value="1"/>
</dbReference>
<keyword evidence="6 14" id="KW-0812">Transmembrane</keyword>
<dbReference type="Pfam" id="PF07715">
    <property type="entry name" value="Plug"/>
    <property type="match status" value="1"/>
</dbReference>
<evidence type="ECO:0000256" key="5">
    <source>
        <dbReference type="ARBA" id="ARBA00022496"/>
    </source>
</evidence>
<dbReference type="GO" id="GO:0038023">
    <property type="term" value="F:signaling receptor activity"/>
    <property type="evidence" value="ECO:0007669"/>
    <property type="project" value="InterPro"/>
</dbReference>
<feature type="domain" description="TonB-dependent receptor plug" evidence="18">
    <location>
        <begin position="81"/>
        <end position="184"/>
    </location>
</feature>
<dbReference type="GO" id="GO:0015891">
    <property type="term" value="P:siderophore transport"/>
    <property type="evidence" value="ECO:0007669"/>
    <property type="project" value="InterPro"/>
</dbReference>
<dbReference type="InterPro" id="IPR010105">
    <property type="entry name" value="TonB_sidphr_rcpt"/>
</dbReference>
<dbReference type="InterPro" id="IPR000531">
    <property type="entry name" value="Beta-barrel_TonB"/>
</dbReference>
<keyword evidence="10 15" id="KW-0798">TonB box</keyword>
<evidence type="ECO:0000256" key="7">
    <source>
        <dbReference type="ARBA" id="ARBA00022729"/>
    </source>
</evidence>
<keyword evidence="13 14" id="KW-0998">Cell outer membrane</keyword>
<evidence type="ECO:0000259" key="18">
    <source>
        <dbReference type="Pfam" id="PF07715"/>
    </source>
</evidence>
<comment type="subcellular location">
    <subcellularLocation>
        <location evidence="1 14">Cell outer membrane</location>
        <topology evidence="1 14">Multi-pass membrane protein</topology>
    </subcellularLocation>
</comment>
<evidence type="ECO:0000256" key="10">
    <source>
        <dbReference type="ARBA" id="ARBA00023077"/>
    </source>
</evidence>
<accession>A0A1H0L359</accession>
<keyword evidence="12" id="KW-0675">Receptor</keyword>
<protein>
    <submittedName>
        <fullName evidence="19">Iron complex outermembrane recepter protein</fullName>
    </submittedName>
</protein>
<dbReference type="GO" id="GO:0009279">
    <property type="term" value="C:cell outer membrane"/>
    <property type="evidence" value="ECO:0007669"/>
    <property type="project" value="UniProtKB-SubCell"/>
</dbReference>
<evidence type="ECO:0000256" key="15">
    <source>
        <dbReference type="RuleBase" id="RU003357"/>
    </source>
</evidence>